<sequence>MTTSPFAISRHIVLACLRLSLALTLILLVAAGCTRREAFPEESEEEPLDADAGPKYDGQLVAQVVFDSVDYIVPKQELMQPFIREFGNGTVVDRVMIRKVQDNKELPASYYLVGLGIRNGSFRSMALELDVASDNSLYLSSQSMKHMCEANAGCDFCYFTFADNKIVGCQCSVRAAGYNCTHKVQQSNTLLQGVRLNRNRQDF</sequence>
<name>A0ABR7XFV8_9BACT</name>
<protein>
    <recommendedName>
        <fullName evidence="3">SWIM-type domain-containing protein</fullName>
    </recommendedName>
</protein>
<evidence type="ECO:0000313" key="1">
    <source>
        <dbReference type="EMBL" id="MBD1397161.1"/>
    </source>
</evidence>
<dbReference type="Proteomes" id="UP000625551">
    <property type="component" value="Unassembled WGS sequence"/>
</dbReference>
<reference evidence="1 2" key="1">
    <citation type="submission" date="2020-09" db="EMBL/GenBank/DDBJ databases">
        <title>Genome sequencing and assembly of Pontibacter sp.</title>
        <authorList>
            <person name="Chhetri G."/>
        </authorList>
    </citation>
    <scope>NUCLEOTIDE SEQUENCE [LARGE SCALE GENOMIC DNA]</scope>
    <source>
        <strain evidence="1 2">JH31</strain>
    </source>
</reference>
<dbReference type="RefSeq" id="WP_191183281.1">
    <property type="nucleotide sequence ID" value="NZ_JACXAJ010000002.1"/>
</dbReference>
<comment type="caution">
    <text evidence="1">The sequence shown here is derived from an EMBL/GenBank/DDBJ whole genome shotgun (WGS) entry which is preliminary data.</text>
</comment>
<organism evidence="1 2">
    <name type="scientific">Pontibacter aquaedesilientis</name>
    <dbReference type="NCBI Taxonomy" id="2766980"/>
    <lineage>
        <taxon>Bacteria</taxon>
        <taxon>Pseudomonadati</taxon>
        <taxon>Bacteroidota</taxon>
        <taxon>Cytophagia</taxon>
        <taxon>Cytophagales</taxon>
        <taxon>Hymenobacteraceae</taxon>
        <taxon>Pontibacter</taxon>
    </lineage>
</organism>
<evidence type="ECO:0000313" key="2">
    <source>
        <dbReference type="Proteomes" id="UP000625551"/>
    </source>
</evidence>
<proteinExistence type="predicted"/>
<dbReference type="EMBL" id="JACXAJ010000002">
    <property type="protein sequence ID" value="MBD1397161.1"/>
    <property type="molecule type" value="Genomic_DNA"/>
</dbReference>
<accession>A0ABR7XFV8</accession>
<evidence type="ECO:0008006" key="3">
    <source>
        <dbReference type="Google" id="ProtNLM"/>
    </source>
</evidence>
<keyword evidence="2" id="KW-1185">Reference proteome</keyword>
<gene>
    <name evidence="1" type="ORF">H9Q13_08300</name>
</gene>